<dbReference type="PANTHER" id="PTHR38454">
    <property type="entry name" value="INTEGRAL MEMBRANE PROTEIN-RELATED"/>
    <property type="match status" value="1"/>
</dbReference>
<feature type="transmembrane region" description="Helical" evidence="1">
    <location>
        <begin position="328"/>
        <end position="349"/>
    </location>
</feature>
<keyword evidence="1" id="KW-1133">Transmembrane helix</keyword>
<feature type="transmembrane region" description="Helical" evidence="1">
    <location>
        <begin position="201"/>
        <end position="219"/>
    </location>
</feature>
<organism evidence="2 3">
    <name type="scientific">Ligilactobacillus salivarius</name>
    <dbReference type="NCBI Taxonomy" id="1624"/>
    <lineage>
        <taxon>Bacteria</taxon>
        <taxon>Bacillati</taxon>
        <taxon>Bacillota</taxon>
        <taxon>Bacilli</taxon>
        <taxon>Lactobacillales</taxon>
        <taxon>Lactobacillaceae</taxon>
        <taxon>Ligilactobacillus</taxon>
    </lineage>
</organism>
<feature type="transmembrane region" description="Helical" evidence="1">
    <location>
        <begin position="12"/>
        <end position="32"/>
    </location>
</feature>
<name>A0A089QIE9_9LACO</name>
<dbReference type="InterPro" id="IPR018580">
    <property type="entry name" value="Uncharacterised_YfhO"/>
</dbReference>
<feature type="transmembrane region" description="Helical" evidence="1">
    <location>
        <begin position="417"/>
        <end position="434"/>
    </location>
</feature>
<gene>
    <name evidence="2" type="ORF">LSJ_1077</name>
</gene>
<feature type="transmembrane region" description="Helical" evidence="1">
    <location>
        <begin position="854"/>
        <end position="875"/>
    </location>
</feature>
<proteinExistence type="predicted"/>
<dbReference type="Pfam" id="PF09586">
    <property type="entry name" value="YfhO"/>
    <property type="match status" value="1"/>
</dbReference>
<dbReference type="RefSeq" id="WP_044004996.1">
    <property type="nucleotide sequence ID" value="NZ_CP007646.1"/>
</dbReference>
<feature type="transmembrane region" description="Helical" evidence="1">
    <location>
        <begin position="446"/>
        <end position="464"/>
    </location>
</feature>
<dbReference type="AlphaFoldDB" id="A0A089QIE9"/>
<evidence type="ECO:0000313" key="2">
    <source>
        <dbReference type="EMBL" id="AIR10751.1"/>
    </source>
</evidence>
<sequence>MWIKMKSFINNKYPFLLSFFGPIVIMLAYFIARHMYPFGSSTILTVDLGQQYVDFFAFFRETLLHHPGSFFYSFSKAIGGEMIGEWAYYLLSPFNLLFIFFPGKSITAGVLVVTLLKYGFCGLSFAYLLSKRKLQKGWMIPTFSISYALMAWNVVNQLNLLWMDAAILLPLIIASFYDLMEKRKMKAYPLLLALMLIDNYYMAYMVCIFLVLFFIWYQITYTTKFKEFLSRTWLFASRSILAGGIATVILIPTAITLTSSKGQYTESSIQAKLEYNPLKMLSKLTIGSFNFDQMPSGFPNIFIGSLALFAFILYFFNRQNTIKSRISAFLISIFFTVSMCFEPLDLFWHGMQFPVWYPYRFTFIVSFWMLFLGSQGITNFIVNVKPWKIFLLFFIEVGIISYVWINVKKFNYATTETLIFSATFAFLVLLLLSINSTNDRSIIKFLLLFLVAVSEMSANMIFSLNNISYLSKREFADPTTALTADSSWLHRHDSSFYRTAQIYSRTKNDGITHNLNAGAYFSSALEKNIPDFYGMIGQPDGDNYVTYSNGSLITDGLLDMKYAIAPKNNNEVTEGSSHGYPLIQTSERSDLSSYQLLKNNPRTSIYQNPYATSIGYSAGSTISKMQRLFDNPVIYQSNWLNAASSSMPGTTYFTAMNFNKVIFTNTAEKTTLTNSDFKKIDKSKDASITFEFIPTTNNSYYLTLGTSLDNDNVEFLINDRVLHNYSTFRHTTLVNVANNDKGKKISITAKFKKDNLWLNNFVLYQLDNNLVKQKLTQIKKYSWKIQDYSSTSLSGTINIAKSNQWFATTIPYNDGWKAYIDGKEVPTYKIQQTFIGFPISKGKHQVKLTFTPPYLYQGLVVSVISLMLLFIPGMVKRKVHK</sequence>
<feature type="transmembrane region" description="Helical" evidence="1">
    <location>
        <begin position="297"/>
        <end position="316"/>
    </location>
</feature>
<protein>
    <submittedName>
        <fullName evidence="2">Putative membrane spanning protein</fullName>
    </submittedName>
</protein>
<accession>A0A089QIE9</accession>
<dbReference type="Proteomes" id="UP000029488">
    <property type="component" value="Chromosome"/>
</dbReference>
<feature type="transmembrane region" description="Helical" evidence="1">
    <location>
        <begin position="86"/>
        <end position="103"/>
    </location>
</feature>
<evidence type="ECO:0000313" key="3">
    <source>
        <dbReference type="Proteomes" id="UP000029488"/>
    </source>
</evidence>
<dbReference type="PANTHER" id="PTHR38454:SF1">
    <property type="entry name" value="INTEGRAL MEMBRANE PROTEIN"/>
    <property type="match status" value="1"/>
</dbReference>
<feature type="transmembrane region" description="Helical" evidence="1">
    <location>
        <begin position="109"/>
        <end position="130"/>
    </location>
</feature>
<keyword evidence="1" id="KW-0472">Membrane</keyword>
<feature type="transmembrane region" description="Helical" evidence="1">
    <location>
        <begin position="161"/>
        <end position="180"/>
    </location>
</feature>
<feature type="transmembrane region" description="Helical" evidence="1">
    <location>
        <begin position="137"/>
        <end position="155"/>
    </location>
</feature>
<dbReference type="EMBL" id="CP007646">
    <property type="protein sequence ID" value="AIR10751.1"/>
    <property type="molecule type" value="Genomic_DNA"/>
</dbReference>
<dbReference type="KEGG" id="lsj:LSJ_1077"/>
<keyword evidence="1" id="KW-0812">Transmembrane</keyword>
<reference evidence="2 3" key="1">
    <citation type="journal article" date="2014" name="BMC Genomics">
        <title>Unusual genome complexity in Lactobacillus salivarius JCM1046.</title>
        <authorList>
            <person name="Raftis E.J."/>
            <person name="Forde B.M."/>
            <person name="Claesson M.J."/>
            <person name="O'Toole P.W."/>
        </authorList>
    </citation>
    <scope>NUCLEOTIDE SEQUENCE [LARGE SCALE GENOMIC DNA]</scope>
    <source>
        <strain evidence="2 3">JCM1046</strain>
    </source>
</reference>
<evidence type="ECO:0000256" key="1">
    <source>
        <dbReference type="SAM" id="Phobius"/>
    </source>
</evidence>
<feature type="transmembrane region" description="Helical" evidence="1">
    <location>
        <begin position="389"/>
        <end position="405"/>
    </location>
</feature>
<feature type="transmembrane region" description="Helical" evidence="1">
    <location>
        <begin position="361"/>
        <end position="382"/>
    </location>
</feature>